<proteinExistence type="predicted"/>
<protein>
    <submittedName>
        <fullName evidence="1">Uncharacterized protein</fullName>
    </submittedName>
</protein>
<dbReference type="Proteomes" id="UP000214720">
    <property type="component" value="Unassembled WGS sequence"/>
</dbReference>
<sequence>MQTHFFTPVHARAFDTLAAPIPIFQGGAQRCVCVTLAGVAH</sequence>
<dbReference type="EMBL" id="MTHB01000109">
    <property type="protein sequence ID" value="OXC77290.1"/>
    <property type="molecule type" value="Genomic_DNA"/>
</dbReference>
<reference evidence="2" key="1">
    <citation type="submission" date="2017-01" db="EMBL/GenBank/DDBJ databases">
        <title>Genome Analysis of Deinococcus marmoris KOPRI26562.</title>
        <authorList>
            <person name="Kim J.H."/>
            <person name="Oh H.-M."/>
        </authorList>
    </citation>
    <scope>NUCLEOTIDE SEQUENCE [LARGE SCALE GENOMIC DNA]</scope>
    <source>
        <strain evidence="2">PAMC 26633</strain>
    </source>
</reference>
<dbReference type="AlphaFoldDB" id="A0A226X2T6"/>
<name>A0A226X2T6_CABSO</name>
<evidence type="ECO:0000313" key="1">
    <source>
        <dbReference type="EMBL" id="OXC77290.1"/>
    </source>
</evidence>
<evidence type="ECO:0000313" key="2">
    <source>
        <dbReference type="Proteomes" id="UP000214720"/>
    </source>
</evidence>
<organism evidence="1 2">
    <name type="scientific">Caballeronia sordidicola</name>
    <name type="common">Burkholderia sordidicola</name>
    <dbReference type="NCBI Taxonomy" id="196367"/>
    <lineage>
        <taxon>Bacteria</taxon>
        <taxon>Pseudomonadati</taxon>
        <taxon>Pseudomonadota</taxon>
        <taxon>Betaproteobacteria</taxon>
        <taxon>Burkholderiales</taxon>
        <taxon>Burkholderiaceae</taxon>
        <taxon>Caballeronia</taxon>
    </lineage>
</organism>
<accession>A0A226X2T6</accession>
<gene>
    <name evidence="1" type="ORF">BSU04_17300</name>
</gene>
<comment type="caution">
    <text evidence="1">The sequence shown here is derived from an EMBL/GenBank/DDBJ whole genome shotgun (WGS) entry which is preliminary data.</text>
</comment>